<dbReference type="STRING" id="1415166.NONO_c31910"/>
<dbReference type="OrthoDB" id="5171781at2"/>
<dbReference type="PROSITE" id="PS50234">
    <property type="entry name" value="VWFA"/>
    <property type="match status" value="1"/>
</dbReference>
<accession>W5TG74</accession>
<evidence type="ECO:0000313" key="3">
    <source>
        <dbReference type="EMBL" id="AHH17978.1"/>
    </source>
</evidence>
<dbReference type="SMART" id="SM00327">
    <property type="entry name" value="VWA"/>
    <property type="match status" value="1"/>
</dbReference>
<dbReference type="SUPFAM" id="SSF53850">
    <property type="entry name" value="Periplasmic binding protein-like II"/>
    <property type="match status" value="1"/>
</dbReference>
<keyword evidence="4" id="KW-1185">Reference proteome</keyword>
<keyword evidence="1" id="KW-1133">Transmembrane helix</keyword>
<dbReference type="SUPFAM" id="SSF53300">
    <property type="entry name" value="vWA-like"/>
    <property type="match status" value="1"/>
</dbReference>
<dbReference type="HOGENOM" id="CLU_018489_0_0_11"/>
<dbReference type="KEGG" id="nno:NONO_c31910"/>
<keyword evidence="1" id="KW-0472">Membrane</keyword>
<dbReference type="Gene3D" id="3.40.50.410">
    <property type="entry name" value="von Willebrand factor, type A domain"/>
    <property type="match status" value="1"/>
</dbReference>
<name>W5TG74_9NOCA</name>
<dbReference type="Proteomes" id="UP000019150">
    <property type="component" value="Chromosome"/>
</dbReference>
<dbReference type="EMBL" id="CP006850">
    <property type="protein sequence ID" value="AHH17978.1"/>
    <property type="molecule type" value="Genomic_DNA"/>
</dbReference>
<dbReference type="InterPro" id="IPR036465">
    <property type="entry name" value="vWFA_dom_sf"/>
</dbReference>
<proteinExistence type="predicted"/>
<dbReference type="AlphaFoldDB" id="W5TG74"/>
<dbReference type="PATRIC" id="fig|1415166.3.peg.3274"/>
<feature type="transmembrane region" description="Helical" evidence="1">
    <location>
        <begin position="38"/>
        <end position="58"/>
    </location>
</feature>
<sequence length="576" mass="58709">MPRSGPSWPTGRSALAIHWQIVGTHRSADGSRGVSKSLVITVVAVLLLIAAVGAWFWLSNRTASENSSAPGQCIEGPVTLAVTVDPDVAGPVRAAADRYNATTPVVRDHCAKVSVTTQPTAAMVGGLTSPDWNAELGPQPGLWIPSSTRAVEQMRVPGLVQGAPASVAVSPIVVAAPDQLAQALTKADLSWSDLPRLQRGSLGDVGFGSWGGLKMALPPGDDSLAAAVAVGSAVSGSDPLTDESAKSGQVVAAISGLAAEAPESTDTAAALATVADAAHAPDAAIHAVAVTEQQAKADSGVGIFRPTGAAPVADHPAALLTGSWVDKTQNLVAGMFADYLRAPAQQKLFTDNGFQPAAATPPATPPKSVLDSVQAAVEHPVLGVQSTILIDTSAAMSVSDGSMSRLNNTLAAVQSTLDTMPPDFGAGAWVYARDIADGKPYRIVSPTAALSNQHRSELSTALGHVALNGSDTDHTYQALEAAYRSAGEDYAAGKTNSVLLITGGPNDQSATTDQLVSDISGADAAHKVRIDVIVVGGQGSQTLQNLSQKTGGTYTKVTTSDDMTFGTAVNHALTTP</sequence>
<evidence type="ECO:0000256" key="1">
    <source>
        <dbReference type="SAM" id="Phobius"/>
    </source>
</evidence>
<evidence type="ECO:0000259" key="2">
    <source>
        <dbReference type="PROSITE" id="PS50234"/>
    </source>
</evidence>
<keyword evidence="1" id="KW-0812">Transmembrane</keyword>
<protein>
    <recommendedName>
        <fullName evidence="2">VWFA domain-containing protein</fullName>
    </recommendedName>
</protein>
<feature type="domain" description="VWFA" evidence="2">
    <location>
        <begin position="385"/>
        <end position="576"/>
    </location>
</feature>
<organism evidence="3 4">
    <name type="scientific">Nocardia nova SH22a</name>
    <dbReference type="NCBI Taxonomy" id="1415166"/>
    <lineage>
        <taxon>Bacteria</taxon>
        <taxon>Bacillati</taxon>
        <taxon>Actinomycetota</taxon>
        <taxon>Actinomycetes</taxon>
        <taxon>Mycobacteriales</taxon>
        <taxon>Nocardiaceae</taxon>
        <taxon>Nocardia</taxon>
    </lineage>
</organism>
<dbReference type="eggNOG" id="COG2304">
    <property type="taxonomic scope" value="Bacteria"/>
</dbReference>
<evidence type="ECO:0000313" key="4">
    <source>
        <dbReference type="Proteomes" id="UP000019150"/>
    </source>
</evidence>
<gene>
    <name evidence="3" type="ORF">NONO_c31910</name>
</gene>
<reference evidence="3 4" key="1">
    <citation type="journal article" date="2014" name="Appl. Environ. Microbiol.">
        <title>Insights into the Microbial Degradation of Rubber and Gutta-Percha by Analysis of the Complete Genome of Nocardia nova SH22a.</title>
        <authorList>
            <person name="Luo Q."/>
            <person name="Hiessl S."/>
            <person name="Poehlein A."/>
            <person name="Daniel R."/>
            <person name="Steinbuchel A."/>
        </authorList>
    </citation>
    <scope>NUCLEOTIDE SEQUENCE [LARGE SCALE GENOMIC DNA]</scope>
    <source>
        <strain evidence="3">SH22a</strain>
    </source>
</reference>
<dbReference type="Pfam" id="PF00092">
    <property type="entry name" value="VWA"/>
    <property type="match status" value="1"/>
</dbReference>
<dbReference type="InterPro" id="IPR002035">
    <property type="entry name" value="VWF_A"/>
</dbReference>